<dbReference type="STRING" id="561176.SAMN04488561_3607"/>
<proteinExistence type="predicted"/>
<evidence type="ECO:0000313" key="4">
    <source>
        <dbReference type="Proteomes" id="UP000181980"/>
    </source>
</evidence>
<evidence type="ECO:0000256" key="1">
    <source>
        <dbReference type="SAM" id="MobiDB-lite"/>
    </source>
</evidence>
<sequence>MLTATQHQRIDRYLDELAGALGGLPASERDDLVAGVREHIQAALADRPEVTDADTDEVLRALGDPLAIAAEATGDDGVRSGPAGAGNARAGSAGAGSAGAGSAGGSGKRPLPQRDWVPAAVVVLLAAAPLVLPVLAMVGGFFALPVALIAGWVLLWVSPLWTPGEKTAGTFLLPALGIFWLFALVGAVGTTVCSGSMDSDGTVTSEVCTSDSPVPPVVAWILLAVFAVATVVTAVVLQRNGRRRATALAQSFSTGA</sequence>
<accession>A0A1H5P2U9</accession>
<name>A0A1H5P2U9_9ACTN</name>
<keyword evidence="2" id="KW-1133">Transmembrane helix</keyword>
<dbReference type="AlphaFoldDB" id="A0A1H5P2U9"/>
<evidence type="ECO:0000313" key="3">
    <source>
        <dbReference type="EMBL" id="SEF08196.1"/>
    </source>
</evidence>
<feature type="compositionally biased region" description="Low complexity" evidence="1">
    <location>
        <begin position="80"/>
        <end position="92"/>
    </location>
</feature>
<keyword evidence="2" id="KW-0812">Transmembrane</keyword>
<dbReference type="Proteomes" id="UP000181980">
    <property type="component" value="Unassembled WGS sequence"/>
</dbReference>
<dbReference type="EMBL" id="FNUC01000004">
    <property type="protein sequence ID" value="SEF08196.1"/>
    <property type="molecule type" value="Genomic_DNA"/>
</dbReference>
<keyword evidence="4" id="KW-1185">Reference proteome</keyword>
<feature type="transmembrane region" description="Helical" evidence="2">
    <location>
        <begin position="142"/>
        <end position="161"/>
    </location>
</feature>
<feature type="transmembrane region" description="Helical" evidence="2">
    <location>
        <begin position="217"/>
        <end position="237"/>
    </location>
</feature>
<gene>
    <name evidence="3" type="ORF">SAMN04488561_3607</name>
</gene>
<feature type="region of interest" description="Disordered" evidence="1">
    <location>
        <begin position="73"/>
        <end position="109"/>
    </location>
</feature>
<dbReference type="Pfam" id="PF22564">
    <property type="entry name" value="HAAS"/>
    <property type="match status" value="1"/>
</dbReference>
<feature type="transmembrane region" description="Helical" evidence="2">
    <location>
        <begin position="173"/>
        <end position="197"/>
    </location>
</feature>
<organism evidence="3 4">
    <name type="scientific">Jiangella alba</name>
    <dbReference type="NCBI Taxonomy" id="561176"/>
    <lineage>
        <taxon>Bacteria</taxon>
        <taxon>Bacillati</taxon>
        <taxon>Actinomycetota</taxon>
        <taxon>Actinomycetes</taxon>
        <taxon>Jiangellales</taxon>
        <taxon>Jiangellaceae</taxon>
        <taxon>Jiangella</taxon>
    </lineage>
</organism>
<keyword evidence="2" id="KW-0472">Membrane</keyword>
<feature type="compositionally biased region" description="Gly residues" evidence="1">
    <location>
        <begin position="93"/>
        <end position="107"/>
    </location>
</feature>
<evidence type="ECO:0000256" key="2">
    <source>
        <dbReference type="SAM" id="Phobius"/>
    </source>
</evidence>
<reference evidence="4" key="1">
    <citation type="submission" date="2016-10" db="EMBL/GenBank/DDBJ databases">
        <authorList>
            <person name="Varghese N."/>
            <person name="Submissions S."/>
        </authorList>
    </citation>
    <scope>NUCLEOTIDE SEQUENCE [LARGE SCALE GENOMIC DNA]</scope>
    <source>
        <strain evidence="4">DSM 45237</strain>
    </source>
</reference>
<protein>
    <submittedName>
        <fullName evidence="3">Uncharacterized membrane protein</fullName>
    </submittedName>
</protein>
<feature type="transmembrane region" description="Helical" evidence="2">
    <location>
        <begin position="116"/>
        <end position="136"/>
    </location>
</feature>